<gene>
    <name evidence="1" type="ORF">VRU48_19190</name>
</gene>
<keyword evidence="2" id="KW-1185">Reference proteome</keyword>
<dbReference type="RefSeq" id="WP_330109548.1">
    <property type="nucleotide sequence ID" value="NZ_JAZDQT010000004.1"/>
</dbReference>
<dbReference type="PROSITE" id="PS51257">
    <property type="entry name" value="PROKAR_LIPOPROTEIN"/>
    <property type="match status" value="1"/>
</dbReference>
<protein>
    <recommendedName>
        <fullName evidence="3">Lipoprotein</fullName>
    </recommendedName>
</protein>
<sequence>MKTKLLGLLVIVAVITGACKKDPEKGLTPPTQSGANTFSCKINGQIFMPKQELFGPTPLYGQIETSNGYKTLIISASNPSDPFIKNIYINIFDFKGIGTYPIVIADGVYVDCYLNVPAPNQEKSRSGTLKITKYEGKIVSGTFEFNVTHGTENIAVTLGRFDLTLR</sequence>
<evidence type="ECO:0000313" key="1">
    <source>
        <dbReference type="EMBL" id="MEE1947260.1"/>
    </source>
</evidence>
<evidence type="ECO:0008006" key="3">
    <source>
        <dbReference type="Google" id="ProtNLM"/>
    </source>
</evidence>
<evidence type="ECO:0000313" key="2">
    <source>
        <dbReference type="Proteomes" id="UP001336835"/>
    </source>
</evidence>
<reference evidence="1 2" key="1">
    <citation type="submission" date="2024-01" db="EMBL/GenBank/DDBJ databases">
        <title>Pedobacter sp. nov., isolated from fresh soil.</title>
        <authorList>
            <person name="Le N.T.T."/>
        </authorList>
    </citation>
    <scope>NUCLEOTIDE SEQUENCE [LARGE SCALE GENOMIC DNA]</scope>
    <source>
        <strain evidence="1 2">KR3-3</strain>
    </source>
</reference>
<dbReference type="EMBL" id="JAZDQT010000004">
    <property type="protein sequence ID" value="MEE1947260.1"/>
    <property type="molecule type" value="Genomic_DNA"/>
</dbReference>
<dbReference type="Proteomes" id="UP001336835">
    <property type="component" value="Unassembled WGS sequence"/>
</dbReference>
<organism evidence="1 2">
    <name type="scientific">Pedobacter albus</name>
    <dbReference type="NCBI Taxonomy" id="3113905"/>
    <lineage>
        <taxon>Bacteria</taxon>
        <taxon>Pseudomonadati</taxon>
        <taxon>Bacteroidota</taxon>
        <taxon>Sphingobacteriia</taxon>
        <taxon>Sphingobacteriales</taxon>
        <taxon>Sphingobacteriaceae</taxon>
        <taxon>Pedobacter</taxon>
    </lineage>
</organism>
<accession>A0ABU7ICN9</accession>
<name>A0ABU7ICN9_9SPHI</name>
<proteinExistence type="predicted"/>
<comment type="caution">
    <text evidence="1">The sequence shown here is derived from an EMBL/GenBank/DDBJ whole genome shotgun (WGS) entry which is preliminary data.</text>
</comment>